<dbReference type="AlphaFoldDB" id="A0A6L6X8K4"/>
<feature type="region of interest" description="Disordered" evidence="1">
    <location>
        <begin position="22"/>
        <end position="45"/>
    </location>
</feature>
<evidence type="ECO:0000313" key="3">
    <source>
        <dbReference type="EMBL" id="MVO90245.1"/>
    </source>
</evidence>
<comment type="caution">
    <text evidence="3">The sequence shown here is derived from an EMBL/GenBank/DDBJ whole genome shotgun (WGS) entry which is preliminary data.</text>
</comment>
<protein>
    <recommendedName>
        <fullName evidence="5">PknH-like extracellular domain-containing protein</fullName>
    </recommendedName>
</protein>
<feature type="signal peptide" evidence="2">
    <location>
        <begin position="1"/>
        <end position="18"/>
    </location>
</feature>
<sequence>MRRHTTTTLVLTTLAALALTGCSDGTSGPRGTSPAASAPRRGSDAVRAAPLSSAALNQRLLTEQDLGEGYVRKAEPAQHDEDVSVIGCPALDQLGGEAATGQGLDFPRKAKAAFTYDAGTTFEVSEEIYSDTAQKLSDGVGHIFDAMTYCPKYQVVSGSTVIDMTTQEMAAPRLGEERWSQLLTYSVGGQRSTVKQTAVRTKTVIVVVAGSPALVDAHIRKAVTKATAARRTG</sequence>
<proteinExistence type="predicted"/>
<name>A0A6L6X8K4_9ACTN</name>
<gene>
    <name evidence="3" type="ORF">GPA10_37220</name>
</gene>
<accession>A0A6L6X8K4</accession>
<keyword evidence="2" id="KW-0732">Signal</keyword>
<feature type="chain" id="PRO_5038822295" description="PknH-like extracellular domain-containing protein" evidence="2">
    <location>
        <begin position="19"/>
        <end position="233"/>
    </location>
</feature>
<dbReference type="EMBL" id="WPNZ01000031">
    <property type="protein sequence ID" value="MVO90245.1"/>
    <property type="molecule type" value="Genomic_DNA"/>
</dbReference>
<keyword evidence="4" id="KW-1185">Reference proteome</keyword>
<evidence type="ECO:0008006" key="5">
    <source>
        <dbReference type="Google" id="ProtNLM"/>
    </source>
</evidence>
<dbReference type="PROSITE" id="PS51257">
    <property type="entry name" value="PROKAR_LIPOPROTEIN"/>
    <property type="match status" value="1"/>
</dbReference>
<evidence type="ECO:0000256" key="2">
    <source>
        <dbReference type="SAM" id="SignalP"/>
    </source>
</evidence>
<evidence type="ECO:0000256" key="1">
    <source>
        <dbReference type="SAM" id="MobiDB-lite"/>
    </source>
</evidence>
<dbReference type="Proteomes" id="UP000483802">
    <property type="component" value="Unassembled WGS sequence"/>
</dbReference>
<reference evidence="3 4" key="1">
    <citation type="submission" date="2019-11" db="EMBL/GenBank/DDBJ databases">
        <title>Streptomyces typhae sp. nov., a novel endophytic actinomycete isolated from the root of cattail pollen (Typha angustifolia L.).</title>
        <authorList>
            <person name="Peng C."/>
        </authorList>
    </citation>
    <scope>NUCLEOTIDE SEQUENCE [LARGE SCALE GENOMIC DNA]</scope>
    <source>
        <strain evidence="4">p1417</strain>
    </source>
</reference>
<evidence type="ECO:0000313" key="4">
    <source>
        <dbReference type="Proteomes" id="UP000483802"/>
    </source>
</evidence>
<organism evidence="3 4">
    <name type="scientific">Streptomyces typhae</name>
    <dbReference type="NCBI Taxonomy" id="2681492"/>
    <lineage>
        <taxon>Bacteria</taxon>
        <taxon>Bacillati</taxon>
        <taxon>Actinomycetota</taxon>
        <taxon>Actinomycetes</taxon>
        <taxon>Kitasatosporales</taxon>
        <taxon>Streptomycetaceae</taxon>
        <taxon>Streptomyces</taxon>
    </lineage>
</organism>